<dbReference type="RefSeq" id="WP_066134664.1">
    <property type="nucleotide sequence ID" value="NZ_FKIF01000010.1"/>
</dbReference>
<dbReference type="SUPFAM" id="SSF48452">
    <property type="entry name" value="TPR-like"/>
    <property type="match status" value="1"/>
</dbReference>
<dbReference type="SUPFAM" id="SSF53474">
    <property type="entry name" value="alpha/beta-Hydrolases"/>
    <property type="match status" value="1"/>
</dbReference>
<dbReference type="STRING" id="288768.SAMEA3906486_05558"/>
<name>A0A157SWJ8_9BORD</name>
<dbReference type="Gene3D" id="1.25.40.10">
    <property type="entry name" value="Tetratricopeptide repeat domain"/>
    <property type="match status" value="1"/>
</dbReference>
<evidence type="ECO:0000313" key="1">
    <source>
        <dbReference type="EMBL" id="SAI74840.1"/>
    </source>
</evidence>
<organism evidence="1 2">
    <name type="scientific">Bordetella ansorpii</name>
    <dbReference type="NCBI Taxonomy" id="288768"/>
    <lineage>
        <taxon>Bacteria</taxon>
        <taxon>Pseudomonadati</taxon>
        <taxon>Pseudomonadota</taxon>
        <taxon>Betaproteobacteria</taxon>
        <taxon>Burkholderiales</taxon>
        <taxon>Alcaligenaceae</taxon>
        <taxon>Bordetella</taxon>
    </lineage>
</organism>
<protein>
    <submittedName>
        <fullName evidence="1">Uncharacterized protein</fullName>
    </submittedName>
</protein>
<proteinExistence type="predicted"/>
<accession>A0A157SWJ8</accession>
<dbReference type="OrthoDB" id="5198510at2"/>
<evidence type="ECO:0000313" key="2">
    <source>
        <dbReference type="Proteomes" id="UP000076848"/>
    </source>
</evidence>
<dbReference type="InterPro" id="IPR029058">
    <property type="entry name" value="AB_hydrolase_fold"/>
</dbReference>
<dbReference type="Proteomes" id="UP000076848">
    <property type="component" value="Unassembled WGS sequence"/>
</dbReference>
<dbReference type="InterPro" id="IPR011990">
    <property type="entry name" value="TPR-like_helical_dom_sf"/>
</dbReference>
<reference evidence="1 2" key="1">
    <citation type="submission" date="2016-04" db="EMBL/GenBank/DDBJ databases">
        <authorList>
            <consortium name="Pathogen Informatics"/>
        </authorList>
    </citation>
    <scope>NUCLEOTIDE SEQUENCE [LARGE SCALE GENOMIC DNA]</scope>
    <source>
        <strain evidence="1 2">H050680373</strain>
    </source>
</reference>
<dbReference type="EMBL" id="FKIF01000010">
    <property type="protein sequence ID" value="SAI74840.1"/>
    <property type="molecule type" value="Genomic_DNA"/>
</dbReference>
<dbReference type="Gene3D" id="3.40.50.1820">
    <property type="entry name" value="alpha/beta hydrolase"/>
    <property type="match status" value="1"/>
</dbReference>
<sequence length="428" mass="47896">MSFKDDAQLYAREQQFGYLEGESDVLVISFAGLEGRPHFQFYGTLKALGYNALFLSDQKKAWYNTGLACFGDGVEYTLYILNHLTNYFDPDKIFLIGGSMGGHGALLFASLLGKGHVLALSPQVLLKPHYAWYPENEGDARYTDLSQLSFENNTLTVISSEFPLDVLSLSRIANVRCREGTFLVVAQQHNLAKVLKAKGLLAQFIAHWIRHREVAFFEPVADGRLGAPYSEALEALLDASYQAKWKDALPAADLFSLSQRNSHYLDCQIALTYFFNGRFEESLKFAEMSTVKAPQYINAYVYYVANLAAMGVWHKALSFYDECVWLQVESGQPKDAFLVSCADALGKLRKRRAAIRVREHVREIGGNPGLQRGNTFQLGRLHFEVGALKKSREVFNALMDEGIDDWMSQRAAEFYLPELAAALAAASA</sequence>
<dbReference type="AlphaFoldDB" id="A0A157SWJ8"/>
<keyword evidence="2" id="KW-1185">Reference proteome</keyword>
<gene>
    <name evidence="1" type="ORF">SAMEA3906486_05558</name>
</gene>